<comment type="caution">
    <text evidence="1">The sequence shown here is derived from an EMBL/GenBank/DDBJ whole genome shotgun (WGS) entry which is preliminary data.</text>
</comment>
<organism evidence="1 2">
    <name type="scientific">Candidatus Woesebacteria bacterium RIFCSPHIGHO2_01_FULL_44_21</name>
    <dbReference type="NCBI Taxonomy" id="1802503"/>
    <lineage>
        <taxon>Bacteria</taxon>
        <taxon>Candidatus Woeseibacteriota</taxon>
    </lineage>
</organism>
<protein>
    <recommendedName>
        <fullName evidence="3">DOT1 domain-containing protein</fullName>
    </recommendedName>
</protein>
<evidence type="ECO:0000313" key="2">
    <source>
        <dbReference type="Proteomes" id="UP000178870"/>
    </source>
</evidence>
<sequence length="272" mass="31157">MEDPNSKPEIEQNDEVAKKLADFAESEVLPEWKWPPKTRMHKDIGGWYPTWKENPGAAFGFLRRTFETVARNFQERGNRKPIFLDLGSGDGMIPTSAASTEAFSNCYGVEYKPQLNSWSEENIRKLEEAGTLIEGSVKLIPGSYYTSKHWPAVQQKYKERQVFLGTPQEEIDEVIEKNKDVVHALNKGLLDENGKLIADVIYWFPSDRFLVDSQEQWNEIIRPGTFLILGPSGQILDMEKTGFLNNFEHIKDYHLKGAEHGQFGDLSVYIKK</sequence>
<evidence type="ECO:0000313" key="1">
    <source>
        <dbReference type="EMBL" id="OGM32857.1"/>
    </source>
</evidence>
<reference evidence="1 2" key="1">
    <citation type="journal article" date="2016" name="Nat. Commun.">
        <title>Thousands of microbial genomes shed light on interconnected biogeochemical processes in an aquifer system.</title>
        <authorList>
            <person name="Anantharaman K."/>
            <person name="Brown C.T."/>
            <person name="Hug L.A."/>
            <person name="Sharon I."/>
            <person name="Castelle C.J."/>
            <person name="Probst A.J."/>
            <person name="Thomas B.C."/>
            <person name="Singh A."/>
            <person name="Wilkins M.J."/>
            <person name="Karaoz U."/>
            <person name="Brodie E.L."/>
            <person name="Williams K.H."/>
            <person name="Hubbard S.S."/>
            <person name="Banfield J.F."/>
        </authorList>
    </citation>
    <scope>NUCLEOTIDE SEQUENCE [LARGE SCALE GENOMIC DNA]</scope>
</reference>
<evidence type="ECO:0008006" key="3">
    <source>
        <dbReference type="Google" id="ProtNLM"/>
    </source>
</evidence>
<dbReference type="InterPro" id="IPR029063">
    <property type="entry name" value="SAM-dependent_MTases_sf"/>
</dbReference>
<dbReference type="Proteomes" id="UP000178870">
    <property type="component" value="Unassembled WGS sequence"/>
</dbReference>
<dbReference type="AlphaFoldDB" id="A0A1F7YZY9"/>
<name>A0A1F7YZY9_9BACT</name>
<dbReference type="SUPFAM" id="SSF53335">
    <property type="entry name" value="S-adenosyl-L-methionine-dependent methyltransferases"/>
    <property type="match status" value="1"/>
</dbReference>
<accession>A0A1F7YZY9</accession>
<dbReference type="EMBL" id="MGGP01000012">
    <property type="protein sequence ID" value="OGM32857.1"/>
    <property type="molecule type" value="Genomic_DNA"/>
</dbReference>
<gene>
    <name evidence="1" type="ORF">A2803_06000</name>
</gene>
<proteinExistence type="predicted"/>
<dbReference type="Gene3D" id="3.40.50.150">
    <property type="entry name" value="Vaccinia Virus protein VP39"/>
    <property type="match status" value="1"/>
</dbReference>